<evidence type="ECO:0000313" key="5">
    <source>
        <dbReference type="RefSeq" id="XP_022235629.1"/>
    </source>
</evidence>
<evidence type="ECO:0000256" key="1">
    <source>
        <dbReference type="ARBA" id="ARBA00004496"/>
    </source>
</evidence>
<protein>
    <submittedName>
        <fullName evidence="5">IQ motif and SEC7 domain-containing protein 1-like</fullName>
    </submittedName>
</protein>
<evidence type="ECO:0000256" key="2">
    <source>
        <dbReference type="ARBA" id="ARBA00022490"/>
    </source>
</evidence>
<dbReference type="Proteomes" id="UP000694941">
    <property type="component" value="Unplaced"/>
</dbReference>
<dbReference type="GeneID" id="111083410"/>
<keyword evidence="4" id="KW-1185">Reference proteome</keyword>
<feature type="domain" description="IQ motif and SEC7" evidence="3">
    <location>
        <begin position="56"/>
        <end position="180"/>
    </location>
</feature>
<dbReference type="Pfam" id="PF16453">
    <property type="entry name" value="IQ_SEC7_PH"/>
    <property type="match status" value="1"/>
</dbReference>
<reference evidence="5" key="1">
    <citation type="submission" date="2025-08" db="UniProtKB">
        <authorList>
            <consortium name="RefSeq"/>
        </authorList>
    </citation>
    <scope>IDENTIFICATION</scope>
    <source>
        <tissue evidence="5">Muscle</tissue>
    </source>
</reference>
<dbReference type="SUPFAM" id="SSF50729">
    <property type="entry name" value="PH domain-like"/>
    <property type="match status" value="1"/>
</dbReference>
<organism evidence="4 5">
    <name type="scientific">Limulus polyphemus</name>
    <name type="common">Atlantic horseshoe crab</name>
    <dbReference type="NCBI Taxonomy" id="6850"/>
    <lineage>
        <taxon>Eukaryota</taxon>
        <taxon>Metazoa</taxon>
        <taxon>Ecdysozoa</taxon>
        <taxon>Arthropoda</taxon>
        <taxon>Chelicerata</taxon>
        <taxon>Merostomata</taxon>
        <taxon>Xiphosura</taxon>
        <taxon>Limulidae</taxon>
        <taxon>Limulus</taxon>
    </lineage>
</organism>
<comment type="subcellular location">
    <subcellularLocation>
        <location evidence="1">Cytoplasm</location>
    </subcellularLocation>
</comment>
<dbReference type="InterPro" id="IPR033742">
    <property type="entry name" value="IQSEC_PH"/>
</dbReference>
<dbReference type="Gene3D" id="2.30.29.30">
    <property type="entry name" value="Pleckstrin-homology domain (PH domain)/Phosphotyrosine-binding domain (PTB)"/>
    <property type="match status" value="1"/>
</dbReference>
<dbReference type="RefSeq" id="XP_022235629.1">
    <property type="nucleotide sequence ID" value="XM_022379921.1"/>
</dbReference>
<dbReference type="InterPro" id="IPR011993">
    <property type="entry name" value="PH-like_dom_sf"/>
</dbReference>
<evidence type="ECO:0000313" key="4">
    <source>
        <dbReference type="Proteomes" id="UP000694941"/>
    </source>
</evidence>
<dbReference type="PANTHER" id="PTHR10663">
    <property type="entry name" value="GUANYL-NUCLEOTIDE EXCHANGE FACTOR"/>
    <property type="match status" value="1"/>
</dbReference>
<proteinExistence type="predicted"/>
<keyword evidence="2" id="KW-0963">Cytoplasm</keyword>
<name>A0ABM1RW74_LIMPO</name>
<evidence type="ECO:0000259" key="3">
    <source>
        <dbReference type="Pfam" id="PF16453"/>
    </source>
</evidence>
<accession>A0ABM1RW74</accession>
<dbReference type="PANTHER" id="PTHR10663:SF342">
    <property type="entry name" value="FI21420P1"/>
    <property type="match status" value="1"/>
</dbReference>
<sequence length="212" mass="24930">MVYNFLGIDDGYDLDRDMLAAIYERIKSSEFKPGSDHVSQVLKIQQAIVGKKPFQNLAQPHRRLICYYRLCEVYDINRKAREGLHKREVFLFNDILMVTKIMSKKKSIITYTLRHFFSLCEMTFDLFETPHYLYGIRLAQKVDKKVLLTFNARSSHDRTKFIDDLKESIIEMCEMEKFAVGGRTGETEVCEKHSSRKETSRISLLSHVFIKR</sequence>
<gene>
    <name evidence="5" type="primary">LOC111083410</name>
</gene>